<dbReference type="InterPro" id="IPR021617">
    <property type="entry name" value="DUF3231"/>
</dbReference>
<dbReference type="RefSeq" id="WP_377328605.1">
    <property type="nucleotide sequence ID" value="NZ_JBHUMZ010000019.1"/>
</dbReference>
<accession>A0ABW5QA79</accession>
<sequence>MPDKAKLSSSEIGVLWMTFQQKTMILRMLEYFIEHADDEQSKKIMVDCYEQVSPYEQKIKDLFTQEGAAVPVGFTEDDVHPGAPKLYDNGFDIMFLRLIKEISMGMHTLNLNMTYRQDVMQMYKELTAITQVTYEKCTTYLIQKGLLTRSPYTQIPKSVEFVQDVSYLSGFNPFKEKRPLNTVEAAHLYHTAESNVAGMTMILGFSQVANTKDTKRYFEEGVGISKQIIKTVSNILLESNIHVPQTAGGNVTSSASSPFSDKIMMYCVSLFCSFAIGGSSLGTAFSQRNDLVKDITKTMQDIFAYAHKGAKIMINHGWMEEPPQTMKTDQKN</sequence>
<dbReference type="InterPro" id="IPR012347">
    <property type="entry name" value="Ferritin-like"/>
</dbReference>
<dbReference type="Gene3D" id="1.20.1260.10">
    <property type="match status" value="2"/>
</dbReference>
<keyword evidence="2" id="KW-1185">Reference proteome</keyword>
<dbReference type="Proteomes" id="UP001597452">
    <property type="component" value="Unassembled WGS sequence"/>
</dbReference>
<reference evidence="2" key="1">
    <citation type="journal article" date="2019" name="Int. J. Syst. Evol. Microbiol.">
        <title>The Global Catalogue of Microorganisms (GCM) 10K type strain sequencing project: providing services to taxonomists for standard genome sequencing and annotation.</title>
        <authorList>
            <consortium name="The Broad Institute Genomics Platform"/>
            <consortium name="The Broad Institute Genome Sequencing Center for Infectious Disease"/>
            <person name="Wu L."/>
            <person name="Ma J."/>
        </authorList>
    </citation>
    <scope>NUCLEOTIDE SEQUENCE [LARGE SCALE GENOMIC DNA]</scope>
    <source>
        <strain evidence="2">TISTR 1571</strain>
    </source>
</reference>
<dbReference type="Pfam" id="PF11553">
    <property type="entry name" value="DUF3231"/>
    <property type="match status" value="2"/>
</dbReference>
<name>A0ABW5QA79_9BACI</name>
<evidence type="ECO:0000313" key="1">
    <source>
        <dbReference type="EMBL" id="MFD2638842.1"/>
    </source>
</evidence>
<evidence type="ECO:0000313" key="2">
    <source>
        <dbReference type="Proteomes" id="UP001597452"/>
    </source>
</evidence>
<proteinExistence type="predicted"/>
<organism evidence="1 2">
    <name type="scientific">Piscibacillus salipiscarius</name>
    <dbReference type="NCBI Taxonomy" id="299480"/>
    <lineage>
        <taxon>Bacteria</taxon>
        <taxon>Bacillati</taxon>
        <taxon>Bacillota</taxon>
        <taxon>Bacilli</taxon>
        <taxon>Bacillales</taxon>
        <taxon>Bacillaceae</taxon>
        <taxon>Piscibacillus</taxon>
    </lineage>
</organism>
<protein>
    <submittedName>
        <fullName evidence="1">DUF3231 family protein</fullName>
    </submittedName>
</protein>
<dbReference type="EMBL" id="JBHUMZ010000019">
    <property type="protein sequence ID" value="MFD2638842.1"/>
    <property type="molecule type" value="Genomic_DNA"/>
</dbReference>
<gene>
    <name evidence="1" type="ORF">ACFSW4_08205</name>
</gene>
<comment type="caution">
    <text evidence="1">The sequence shown here is derived from an EMBL/GenBank/DDBJ whole genome shotgun (WGS) entry which is preliminary data.</text>
</comment>